<comment type="catalytic activity">
    <reaction evidence="16 17">
        <text>L-seryl-[protein] + ATP = O-phospho-L-seryl-[protein] + ADP + H(+)</text>
        <dbReference type="Rhea" id="RHEA:17989"/>
        <dbReference type="Rhea" id="RHEA-COMP:9863"/>
        <dbReference type="Rhea" id="RHEA-COMP:11604"/>
        <dbReference type="ChEBI" id="CHEBI:15378"/>
        <dbReference type="ChEBI" id="CHEBI:29999"/>
        <dbReference type="ChEBI" id="CHEBI:30616"/>
        <dbReference type="ChEBI" id="CHEBI:83421"/>
        <dbReference type="ChEBI" id="CHEBI:456216"/>
        <dbReference type="EC" id="2.7.11.1"/>
    </reaction>
</comment>
<organism evidence="23 24">
    <name type="scientific">Lolium multiflorum</name>
    <name type="common">Italian ryegrass</name>
    <name type="synonym">Lolium perenne subsp. multiflorum</name>
    <dbReference type="NCBI Taxonomy" id="4521"/>
    <lineage>
        <taxon>Eukaryota</taxon>
        <taxon>Viridiplantae</taxon>
        <taxon>Streptophyta</taxon>
        <taxon>Embryophyta</taxon>
        <taxon>Tracheophyta</taxon>
        <taxon>Spermatophyta</taxon>
        <taxon>Magnoliopsida</taxon>
        <taxon>Liliopsida</taxon>
        <taxon>Poales</taxon>
        <taxon>Poaceae</taxon>
        <taxon>BOP clade</taxon>
        <taxon>Pooideae</taxon>
        <taxon>Poodae</taxon>
        <taxon>Poeae</taxon>
        <taxon>Poeae Chloroplast Group 2 (Poeae type)</taxon>
        <taxon>Loliodinae</taxon>
        <taxon>Loliinae</taxon>
        <taxon>Lolium</taxon>
    </lineage>
</organism>
<keyword evidence="2 17" id="KW-0723">Serine/threonine-protein kinase</keyword>
<proteinExistence type="inferred from homology"/>
<evidence type="ECO:0000259" key="20">
    <source>
        <dbReference type="PROSITE" id="PS50011"/>
    </source>
</evidence>
<evidence type="ECO:0000256" key="4">
    <source>
        <dbReference type="ARBA" id="ARBA00022679"/>
    </source>
</evidence>
<dbReference type="CDD" id="cd00028">
    <property type="entry name" value="B_lectin"/>
    <property type="match status" value="1"/>
</dbReference>
<evidence type="ECO:0000259" key="21">
    <source>
        <dbReference type="PROSITE" id="PS50927"/>
    </source>
</evidence>
<keyword evidence="7 17" id="KW-0547">Nucleotide-binding</keyword>
<dbReference type="GO" id="GO:0005524">
    <property type="term" value="F:ATP binding"/>
    <property type="evidence" value="ECO:0007669"/>
    <property type="project" value="UniProtKB-UniRule"/>
</dbReference>
<dbReference type="AlphaFoldDB" id="A0AAD8R2H2"/>
<sequence>MARLSSTHPIFAASSSARLHPLQFIMPLLIVFTLLLYLCIPANSAATDTILAGQALGVNDKLISKNGRYALGFFETNGKSSENTNNWYLGIWFNTVPKFTSAWVANRDKPIKNTTSLELTISQDGNLVILNRSTKFIIWSTQANIKRNSTTAVLLNSGNLILSNSSNSSEFLWQSFDQPTDTFFPEAKLGWDKVSGLNRRIVSWKNLDDPATGVYCYELDPSGVNQLLLARLDHSVPYWSSGPWGGKSFALVPEMARNVRWISEFVNNIDHERYYTYSLLNEKAVTRHVIDVSGQLKVFVWFEGSKDWQMVFAKPRTPCDVYAVCGPFTICSDNALLDCKCMKGFTITSRKDWEVEDRTGGCSRNTPLDCSSNKSTTHTTDNFYSVSCVMLPHNATIGEAAKSKSECKQFCLNNCSCTAYSFSNNGCSIWHNELLNIRQVQCGVSINANGETLYLRLSAKDIQSLKNKRKGILIEVAVGTGVSALGLFALILLLMFWSNKQKRSVRIVHDAQGCNGIVVFRYTDLHRATKNFTEELGKGSFGSVFKGFIDDSVSIAVKRLDGAYQGEKQFRTEVSSIGSVQHINLVKLVGFCCEGSRRLLVYEHMSNGSLDIHIFRTNPMMLNWTARYKIALGVARGLAYLHESCRDCIIHCDIKPENILLDASFHPKIADFGMAKLLGRDYSRVLTTIRGTAGYLAPEWITGVPITPKVDVYSYGMVLLEMISGRRNSCAPSSSGGNLDIYFPVHATHKLLEGDVESLLDNKLQGGVNLDEAELVCKVACWCIQDKEFDRPTMGEVVQILEGLVDIRMPPIPRLLQAIGRS</sequence>
<dbReference type="Pfam" id="PF00954">
    <property type="entry name" value="S_locus_glycop"/>
    <property type="match status" value="1"/>
</dbReference>
<evidence type="ECO:0000313" key="24">
    <source>
        <dbReference type="Proteomes" id="UP001231189"/>
    </source>
</evidence>
<dbReference type="InterPro" id="IPR036426">
    <property type="entry name" value="Bulb-type_lectin_dom_sf"/>
</dbReference>
<dbReference type="InterPro" id="IPR008271">
    <property type="entry name" value="Ser/Thr_kinase_AS"/>
</dbReference>
<evidence type="ECO:0000256" key="18">
    <source>
        <dbReference type="PROSITE-ProRule" id="PRU10141"/>
    </source>
</evidence>
<evidence type="ECO:0000256" key="5">
    <source>
        <dbReference type="ARBA" id="ARBA00022692"/>
    </source>
</evidence>
<reference evidence="23" key="1">
    <citation type="submission" date="2023-07" db="EMBL/GenBank/DDBJ databases">
        <title>A chromosome-level genome assembly of Lolium multiflorum.</title>
        <authorList>
            <person name="Chen Y."/>
            <person name="Copetti D."/>
            <person name="Kolliker R."/>
            <person name="Studer B."/>
        </authorList>
    </citation>
    <scope>NUCLEOTIDE SEQUENCE</scope>
    <source>
        <strain evidence="23">02402/16</strain>
        <tissue evidence="23">Leaf</tissue>
    </source>
</reference>
<keyword evidence="24" id="KW-1185">Reference proteome</keyword>
<evidence type="ECO:0000256" key="1">
    <source>
        <dbReference type="ARBA" id="ARBA00004479"/>
    </source>
</evidence>
<evidence type="ECO:0000256" key="19">
    <source>
        <dbReference type="SAM" id="Phobius"/>
    </source>
</evidence>
<dbReference type="PROSITE" id="PS00108">
    <property type="entry name" value="PROTEIN_KINASE_ST"/>
    <property type="match status" value="1"/>
</dbReference>
<dbReference type="EMBL" id="JAUUTY010000007">
    <property type="protein sequence ID" value="KAK1612174.1"/>
    <property type="molecule type" value="Genomic_DNA"/>
</dbReference>
<keyword evidence="6" id="KW-0732">Signal</keyword>
<keyword evidence="14" id="KW-0325">Glycoprotein</keyword>
<name>A0AAD8R2H2_LOLMU</name>
<evidence type="ECO:0000256" key="17">
    <source>
        <dbReference type="PIRNR" id="PIRNR000641"/>
    </source>
</evidence>
<keyword evidence="9 17" id="KW-0067">ATP-binding</keyword>
<evidence type="ECO:0000256" key="12">
    <source>
        <dbReference type="ARBA" id="ARBA00023157"/>
    </source>
</evidence>
<evidence type="ECO:0000256" key="13">
    <source>
        <dbReference type="ARBA" id="ARBA00023170"/>
    </source>
</evidence>
<dbReference type="PROSITE" id="PS50011">
    <property type="entry name" value="PROTEIN_KINASE_DOM"/>
    <property type="match status" value="1"/>
</dbReference>
<feature type="domain" description="Protein kinase" evidence="20">
    <location>
        <begin position="530"/>
        <end position="805"/>
    </location>
</feature>
<evidence type="ECO:0000256" key="7">
    <source>
        <dbReference type="ARBA" id="ARBA00022741"/>
    </source>
</evidence>
<dbReference type="GO" id="GO:0004674">
    <property type="term" value="F:protein serine/threonine kinase activity"/>
    <property type="evidence" value="ECO:0007669"/>
    <property type="project" value="UniProtKB-KW"/>
</dbReference>
<feature type="transmembrane region" description="Helical" evidence="19">
    <location>
        <begin position="20"/>
        <end position="40"/>
    </location>
</feature>
<dbReference type="PIRSF" id="PIRSF000641">
    <property type="entry name" value="SRK"/>
    <property type="match status" value="1"/>
</dbReference>
<dbReference type="GO" id="GO:0048544">
    <property type="term" value="P:recognition of pollen"/>
    <property type="evidence" value="ECO:0007669"/>
    <property type="project" value="InterPro"/>
</dbReference>
<comment type="caution">
    <text evidence="23">The sequence shown here is derived from an EMBL/GenBank/DDBJ whole genome shotgun (WGS) entry which is preliminary data.</text>
</comment>
<dbReference type="Gene3D" id="3.30.200.20">
    <property type="entry name" value="Phosphorylase Kinase, domain 1"/>
    <property type="match status" value="1"/>
</dbReference>
<keyword evidence="4 17" id="KW-0808">Transferase</keyword>
<protein>
    <recommendedName>
        <fullName evidence="17">Receptor-like serine/threonine-protein kinase</fullName>
        <ecNumber evidence="17">2.7.11.1</ecNumber>
    </recommendedName>
</protein>
<comment type="similarity">
    <text evidence="17">Belongs to the protein kinase superfamily. Ser/Thr protein kinase family.</text>
</comment>
<keyword evidence="12" id="KW-1015">Disulfide bond</keyword>
<dbReference type="GO" id="GO:0051707">
    <property type="term" value="P:response to other organism"/>
    <property type="evidence" value="ECO:0007669"/>
    <property type="project" value="UniProtKB-ARBA"/>
</dbReference>
<dbReference type="CDD" id="cd14066">
    <property type="entry name" value="STKc_IRAK"/>
    <property type="match status" value="1"/>
</dbReference>
<comment type="subcellular location">
    <subcellularLocation>
        <location evidence="1">Membrane</location>
        <topology evidence="1">Single-pass type I membrane protein</topology>
    </subcellularLocation>
</comment>
<dbReference type="Gene3D" id="2.90.10.10">
    <property type="entry name" value="Bulb-type lectin domain"/>
    <property type="match status" value="1"/>
</dbReference>
<feature type="binding site" evidence="18">
    <location>
        <position position="558"/>
    </location>
    <ligand>
        <name>ATP</name>
        <dbReference type="ChEBI" id="CHEBI:30616"/>
    </ligand>
</feature>
<feature type="domain" description="Apple" evidence="22">
    <location>
        <begin position="370"/>
        <end position="459"/>
    </location>
</feature>
<dbReference type="InterPro" id="IPR003609">
    <property type="entry name" value="Pan_app"/>
</dbReference>
<keyword evidence="13" id="KW-0675">Receptor</keyword>
<evidence type="ECO:0000256" key="16">
    <source>
        <dbReference type="ARBA" id="ARBA00048679"/>
    </source>
</evidence>
<dbReference type="SMART" id="SM00220">
    <property type="entry name" value="S_TKc"/>
    <property type="match status" value="1"/>
</dbReference>
<dbReference type="SUPFAM" id="SSF51110">
    <property type="entry name" value="alpha-D-mannose-specific plant lectins"/>
    <property type="match status" value="1"/>
</dbReference>
<keyword evidence="5 19" id="KW-0812">Transmembrane</keyword>
<evidence type="ECO:0000256" key="15">
    <source>
        <dbReference type="ARBA" id="ARBA00047899"/>
    </source>
</evidence>
<dbReference type="InterPro" id="IPR024171">
    <property type="entry name" value="SRK-like_kinase"/>
</dbReference>
<dbReference type="InterPro" id="IPR011009">
    <property type="entry name" value="Kinase-like_dom_sf"/>
</dbReference>
<dbReference type="PANTHER" id="PTHR47974">
    <property type="entry name" value="OS07G0415500 PROTEIN"/>
    <property type="match status" value="1"/>
</dbReference>
<evidence type="ECO:0000256" key="10">
    <source>
        <dbReference type="ARBA" id="ARBA00022989"/>
    </source>
</evidence>
<evidence type="ECO:0000256" key="8">
    <source>
        <dbReference type="ARBA" id="ARBA00022777"/>
    </source>
</evidence>
<evidence type="ECO:0000256" key="9">
    <source>
        <dbReference type="ARBA" id="ARBA00022840"/>
    </source>
</evidence>
<dbReference type="Pfam" id="PF01453">
    <property type="entry name" value="B_lectin"/>
    <property type="match status" value="1"/>
</dbReference>
<dbReference type="SMART" id="SM00108">
    <property type="entry name" value="B_lectin"/>
    <property type="match status" value="1"/>
</dbReference>
<dbReference type="PROSITE" id="PS50948">
    <property type="entry name" value="PAN"/>
    <property type="match status" value="1"/>
</dbReference>
<accession>A0AAD8R2H2</accession>
<dbReference type="PROSITE" id="PS50927">
    <property type="entry name" value="BULB_LECTIN"/>
    <property type="match status" value="1"/>
</dbReference>
<gene>
    <name evidence="23" type="ORF">QYE76_035847</name>
</gene>
<dbReference type="Proteomes" id="UP001231189">
    <property type="component" value="Unassembled WGS sequence"/>
</dbReference>
<keyword evidence="8 17" id="KW-0418">Kinase</keyword>
<evidence type="ECO:0000313" key="23">
    <source>
        <dbReference type="EMBL" id="KAK1612174.1"/>
    </source>
</evidence>
<dbReference type="InterPro" id="IPR000858">
    <property type="entry name" value="S_locus_glycoprot_dom"/>
</dbReference>
<evidence type="ECO:0000256" key="11">
    <source>
        <dbReference type="ARBA" id="ARBA00023136"/>
    </source>
</evidence>
<dbReference type="CDD" id="cd01098">
    <property type="entry name" value="PAN_AP_plant"/>
    <property type="match status" value="1"/>
</dbReference>
<dbReference type="InterPro" id="IPR017441">
    <property type="entry name" value="Protein_kinase_ATP_BS"/>
</dbReference>
<keyword evidence="3" id="KW-0245">EGF-like domain</keyword>
<feature type="domain" description="Bulb-type lectin" evidence="21">
    <location>
        <begin position="47"/>
        <end position="175"/>
    </location>
</feature>
<evidence type="ECO:0000256" key="6">
    <source>
        <dbReference type="ARBA" id="ARBA00022729"/>
    </source>
</evidence>
<dbReference type="FunFam" id="3.30.200.20:FF:000178">
    <property type="entry name" value="serine/threonine-protein kinase PBS1-like"/>
    <property type="match status" value="1"/>
</dbReference>
<evidence type="ECO:0000259" key="22">
    <source>
        <dbReference type="PROSITE" id="PS50948"/>
    </source>
</evidence>
<dbReference type="Pfam" id="PF08276">
    <property type="entry name" value="PAN_2"/>
    <property type="match status" value="1"/>
</dbReference>
<dbReference type="Gene3D" id="1.10.510.10">
    <property type="entry name" value="Transferase(Phosphotransferase) domain 1"/>
    <property type="match status" value="1"/>
</dbReference>
<comment type="catalytic activity">
    <reaction evidence="15 17">
        <text>L-threonyl-[protein] + ATP = O-phospho-L-threonyl-[protein] + ADP + H(+)</text>
        <dbReference type="Rhea" id="RHEA:46608"/>
        <dbReference type="Rhea" id="RHEA-COMP:11060"/>
        <dbReference type="Rhea" id="RHEA-COMP:11605"/>
        <dbReference type="ChEBI" id="CHEBI:15378"/>
        <dbReference type="ChEBI" id="CHEBI:30013"/>
        <dbReference type="ChEBI" id="CHEBI:30616"/>
        <dbReference type="ChEBI" id="CHEBI:61977"/>
        <dbReference type="ChEBI" id="CHEBI:456216"/>
        <dbReference type="EC" id="2.7.11.1"/>
    </reaction>
</comment>
<feature type="transmembrane region" description="Helical" evidence="19">
    <location>
        <begin position="472"/>
        <end position="497"/>
    </location>
</feature>
<dbReference type="FunFam" id="1.10.510.10:FF:000227">
    <property type="entry name" value="Serine/threonine-protein kinase"/>
    <property type="match status" value="1"/>
</dbReference>
<evidence type="ECO:0000256" key="2">
    <source>
        <dbReference type="ARBA" id="ARBA00022527"/>
    </source>
</evidence>
<dbReference type="GO" id="GO:0016020">
    <property type="term" value="C:membrane"/>
    <property type="evidence" value="ECO:0007669"/>
    <property type="project" value="UniProtKB-SubCell"/>
</dbReference>
<dbReference type="SUPFAM" id="SSF56112">
    <property type="entry name" value="Protein kinase-like (PK-like)"/>
    <property type="match status" value="1"/>
</dbReference>
<dbReference type="EC" id="2.7.11.1" evidence="17"/>
<dbReference type="PANTHER" id="PTHR47974:SF19">
    <property type="entry name" value="RECEPTOR-LIKE SERINE_THREONINE-PROTEIN KINASE"/>
    <property type="match status" value="1"/>
</dbReference>
<keyword evidence="11 19" id="KW-0472">Membrane</keyword>
<dbReference type="Pfam" id="PF00069">
    <property type="entry name" value="Pkinase"/>
    <property type="match status" value="1"/>
</dbReference>
<dbReference type="InterPro" id="IPR000719">
    <property type="entry name" value="Prot_kinase_dom"/>
</dbReference>
<dbReference type="InterPro" id="IPR001480">
    <property type="entry name" value="Bulb-type_lectin_dom"/>
</dbReference>
<keyword evidence="10 19" id="KW-1133">Transmembrane helix</keyword>
<dbReference type="SMART" id="SM00473">
    <property type="entry name" value="PAN_AP"/>
    <property type="match status" value="1"/>
</dbReference>
<evidence type="ECO:0000256" key="14">
    <source>
        <dbReference type="ARBA" id="ARBA00023180"/>
    </source>
</evidence>
<dbReference type="FunFam" id="2.90.10.10:FF:000002">
    <property type="entry name" value="Serine/threonine-protein kinase"/>
    <property type="match status" value="1"/>
</dbReference>
<evidence type="ECO:0000256" key="3">
    <source>
        <dbReference type="ARBA" id="ARBA00022536"/>
    </source>
</evidence>
<dbReference type="PROSITE" id="PS00107">
    <property type="entry name" value="PROTEIN_KINASE_ATP"/>
    <property type="match status" value="1"/>
</dbReference>